<reference evidence="2 3" key="1">
    <citation type="journal article" date="2013" name="PLoS ONE">
        <title>Predicting the Proteins of Angomonas deanei, Strigomonas culicis and Their Respective Endosymbionts Reveals New Aspects of the Trypanosomatidae Family.</title>
        <authorList>
            <person name="Motta M.C."/>
            <person name="Martins A.C."/>
            <person name="de Souza S.S."/>
            <person name="Catta-Preta C.M."/>
            <person name="Silva R."/>
            <person name="Klein C.C."/>
            <person name="de Almeida L.G."/>
            <person name="de Lima Cunha O."/>
            <person name="Ciapina L.P."/>
            <person name="Brocchi M."/>
            <person name="Colabardini A.C."/>
            <person name="de Araujo Lima B."/>
            <person name="Machado C.R."/>
            <person name="de Almeida Soares C.M."/>
            <person name="Probst C.M."/>
            <person name="de Menezes C.B."/>
            <person name="Thompson C.E."/>
            <person name="Bartholomeu D.C."/>
            <person name="Gradia D.F."/>
            <person name="Pavoni D.P."/>
            <person name="Grisard E.C."/>
            <person name="Fantinatti-Garboggini F."/>
            <person name="Marchini F.K."/>
            <person name="Rodrigues-Luiz G.F."/>
            <person name="Wagner G."/>
            <person name="Goldman G.H."/>
            <person name="Fietto J.L."/>
            <person name="Elias M.C."/>
            <person name="Goldman M.H."/>
            <person name="Sagot M.F."/>
            <person name="Pereira M."/>
            <person name="Stoco P.H."/>
            <person name="de Mendonca-Neto R.P."/>
            <person name="Teixeira S.M."/>
            <person name="Maciel T.E."/>
            <person name="de Oliveira Mendes T.A."/>
            <person name="Urmenyi T.P."/>
            <person name="de Souza W."/>
            <person name="Schenkman S."/>
            <person name="de Vasconcelos A.T."/>
        </authorList>
    </citation>
    <scope>NUCLEOTIDE SEQUENCE [LARGE SCALE GENOMIC DNA]</scope>
</reference>
<feature type="compositionally biased region" description="Low complexity" evidence="1">
    <location>
        <begin position="1"/>
        <end position="32"/>
    </location>
</feature>
<protein>
    <submittedName>
        <fullName evidence="2">Uncharacterized protein</fullName>
    </submittedName>
</protein>
<comment type="caution">
    <text evidence="2">The sequence shown here is derived from an EMBL/GenBank/DDBJ whole genome shotgun (WGS) entry which is preliminary data.</text>
</comment>
<keyword evidence="3" id="KW-1185">Reference proteome</keyword>
<gene>
    <name evidence="2" type="ORF">STCU_04187</name>
</gene>
<accession>S9UHB5</accession>
<dbReference type="OrthoDB" id="269592at2759"/>
<dbReference type="EMBL" id="ATMH01004187">
    <property type="protein sequence ID" value="EPY30197.1"/>
    <property type="molecule type" value="Genomic_DNA"/>
</dbReference>
<organism evidence="2 3">
    <name type="scientific">Strigomonas culicis</name>
    <dbReference type="NCBI Taxonomy" id="28005"/>
    <lineage>
        <taxon>Eukaryota</taxon>
        <taxon>Discoba</taxon>
        <taxon>Euglenozoa</taxon>
        <taxon>Kinetoplastea</taxon>
        <taxon>Metakinetoplastina</taxon>
        <taxon>Trypanosomatida</taxon>
        <taxon>Trypanosomatidae</taxon>
        <taxon>Strigomonadinae</taxon>
        <taxon>Strigomonas</taxon>
    </lineage>
</organism>
<dbReference type="Proteomes" id="UP000015354">
    <property type="component" value="Unassembled WGS sequence"/>
</dbReference>
<dbReference type="AlphaFoldDB" id="S9UHB5"/>
<evidence type="ECO:0000256" key="1">
    <source>
        <dbReference type="SAM" id="MobiDB-lite"/>
    </source>
</evidence>
<evidence type="ECO:0000313" key="3">
    <source>
        <dbReference type="Proteomes" id="UP000015354"/>
    </source>
</evidence>
<sequence>MLLFTPHSSSSPPLSLFPSRSVISTPHPSSSSPRPPRRRAAMLRLTQLLCKVQSHQKKRAQHPNAGTRFGRVYNRGFIRYGFGGFGMSVYSPKKNRNFTVEPPQESVPDVLAADRGLTPTTRSLSPNFRAFALDDGGVLMTHPSHEQVMRWGQGVRQAEGRATGMTAMDEAVNARIQSIIADNTIENVSLQHWRKNHMWNLVKAHGRLQRRWGTPDFVKGARTTLYNN</sequence>
<evidence type="ECO:0000313" key="2">
    <source>
        <dbReference type="EMBL" id="EPY30197.1"/>
    </source>
</evidence>
<name>S9UHB5_9TRYP</name>
<proteinExistence type="predicted"/>
<feature type="region of interest" description="Disordered" evidence="1">
    <location>
        <begin position="1"/>
        <end position="37"/>
    </location>
</feature>